<keyword evidence="3" id="KW-1185">Reference proteome</keyword>
<evidence type="ECO:0000313" key="2">
    <source>
        <dbReference type="EMBL" id="TQB75515.1"/>
    </source>
</evidence>
<feature type="compositionally biased region" description="Basic residues" evidence="1">
    <location>
        <begin position="1"/>
        <end position="17"/>
    </location>
</feature>
<sequence>MCKFWKHIPFRSHHKSKSLGEPQRPPPQDKQKQQQQQQQQADSGTSTSDGEYDALTEIAAPEPTRREDRDQDQHATGKDRDRPYLEQTPTGMRDGDDEGFGTDLFSSLSEVRAPEPVQEEDYAARRRPSLEDNLSTASTRRRSE</sequence>
<dbReference type="AlphaFoldDB" id="A0A507R2W4"/>
<protein>
    <submittedName>
        <fullName evidence="2">Uncharacterized protein</fullName>
    </submittedName>
</protein>
<dbReference type="Proteomes" id="UP000319663">
    <property type="component" value="Unassembled WGS sequence"/>
</dbReference>
<dbReference type="EMBL" id="VIFY01000019">
    <property type="protein sequence ID" value="TQB75515.1"/>
    <property type="molecule type" value="Genomic_DNA"/>
</dbReference>
<proteinExistence type="predicted"/>
<feature type="compositionally biased region" description="Basic and acidic residues" evidence="1">
    <location>
        <begin position="63"/>
        <end position="84"/>
    </location>
</feature>
<gene>
    <name evidence="2" type="ORF">MPDQ_002808</name>
</gene>
<evidence type="ECO:0000256" key="1">
    <source>
        <dbReference type="SAM" id="MobiDB-lite"/>
    </source>
</evidence>
<organism evidence="2 3">
    <name type="scientific">Monascus purpureus</name>
    <name type="common">Red mold</name>
    <name type="synonym">Monascus anka</name>
    <dbReference type="NCBI Taxonomy" id="5098"/>
    <lineage>
        <taxon>Eukaryota</taxon>
        <taxon>Fungi</taxon>
        <taxon>Dikarya</taxon>
        <taxon>Ascomycota</taxon>
        <taxon>Pezizomycotina</taxon>
        <taxon>Eurotiomycetes</taxon>
        <taxon>Eurotiomycetidae</taxon>
        <taxon>Eurotiales</taxon>
        <taxon>Aspergillaceae</taxon>
        <taxon>Monascus</taxon>
    </lineage>
</organism>
<name>A0A507R2W4_MONPU</name>
<accession>A0A507R2W4</accession>
<reference evidence="2 3" key="1">
    <citation type="submission" date="2019-06" db="EMBL/GenBank/DDBJ databases">
        <title>Wine fermentation using esterase from Monascus purpureus.</title>
        <authorList>
            <person name="Geng C."/>
            <person name="Zhang Y."/>
        </authorList>
    </citation>
    <scope>NUCLEOTIDE SEQUENCE [LARGE SCALE GENOMIC DNA]</scope>
    <source>
        <strain evidence="2">HQ1</strain>
    </source>
</reference>
<feature type="region of interest" description="Disordered" evidence="1">
    <location>
        <begin position="1"/>
        <end position="144"/>
    </location>
</feature>
<comment type="caution">
    <text evidence="2">The sequence shown here is derived from an EMBL/GenBank/DDBJ whole genome shotgun (WGS) entry which is preliminary data.</text>
</comment>
<evidence type="ECO:0000313" key="3">
    <source>
        <dbReference type="Proteomes" id="UP000319663"/>
    </source>
</evidence>